<dbReference type="RefSeq" id="WP_109748083.1">
    <property type="nucleotide sequence ID" value="NZ_JANKBI010000015.1"/>
</dbReference>
<comment type="caution">
    <text evidence="1">The sequence shown here is derived from an EMBL/GenBank/DDBJ whole genome shotgun (WGS) entry which is preliminary data.</text>
</comment>
<accession>A0AB73SZM2</accession>
<keyword evidence="2" id="KW-1185">Reference proteome</keyword>
<evidence type="ECO:0000313" key="2">
    <source>
        <dbReference type="Proteomes" id="UP000245412"/>
    </source>
</evidence>
<reference evidence="1 2" key="1">
    <citation type="submission" date="2018-05" db="EMBL/GenBank/DDBJ databases">
        <authorList>
            <person name="Goeker M."/>
            <person name="Huntemann M."/>
            <person name="Clum A."/>
            <person name="Pillay M."/>
            <person name="Palaniappan K."/>
            <person name="Varghese N."/>
            <person name="Mikhailova N."/>
            <person name="Stamatis D."/>
            <person name="Reddy T."/>
            <person name="Daum C."/>
            <person name="Shapiro N."/>
            <person name="Ivanova N."/>
            <person name="Kyrpides N."/>
            <person name="Woyke T."/>
        </authorList>
    </citation>
    <scope>NUCLEOTIDE SEQUENCE [LARGE SCALE GENOMIC DNA]</scope>
    <source>
        <strain evidence="1 2">DSM 26524</strain>
    </source>
</reference>
<protein>
    <submittedName>
        <fullName evidence="1">Uncharacterized protein</fullName>
    </submittedName>
</protein>
<dbReference type="Proteomes" id="UP000245412">
    <property type="component" value="Unassembled WGS sequence"/>
</dbReference>
<evidence type="ECO:0000313" key="1">
    <source>
        <dbReference type="EMBL" id="PWJ72908.1"/>
    </source>
</evidence>
<gene>
    <name evidence="1" type="ORF">C7383_11564</name>
</gene>
<sequence>MKTDVLKEAWNSARSVRPGEPPLGIYVGSMEKDGNTYHFYYDTNSEEYYYETDYDRQQEKAAKERKKKRWKRAG</sequence>
<proteinExistence type="predicted"/>
<dbReference type="EMBL" id="QGGY01000015">
    <property type="protein sequence ID" value="PWJ72908.1"/>
    <property type="molecule type" value="Genomic_DNA"/>
</dbReference>
<organism evidence="1 2">
    <name type="scientific">Murimonas intestini</name>
    <dbReference type="NCBI Taxonomy" id="1337051"/>
    <lineage>
        <taxon>Bacteria</taxon>
        <taxon>Bacillati</taxon>
        <taxon>Bacillota</taxon>
        <taxon>Clostridia</taxon>
        <taxon>Lachnospirales</taxon>
        <taxon>Lachnospiraceae</taxon>
        <taxon>Murimonas</taxon>
    </lineage>
</organism>
<dbReference type="AlphaFoldDB" id="A0AB73SZM2"/>
<name>A0AB73SZM2_9FIRM</name>